<dbReference type="AlphaFoldDB" id="A0A6M1SAN7"/>
<dbReference type="GO" id="GO:0005524">
    <property type="term" value="F:ATP binding"/>
    <property type="evidence" value="ECO:0007669"/>
    <property type="project" value="UniProtKB-KW"/>
</dbReference>
<dbReference type="Pfam" id="PF00005">
    <property type="entry name" value="ABC_tran"/>
    <property type="match status" value="1"/>
</dbReference>
<keyword evidence="5" id="KW-0547">Nucleotide-binding</keyword>
<dbReference type="GO" id="GO:0005886">
    <property type="term" value="C:plasma membrane"/>
    <property type="evidence" value="ECO:0007669"/>
    <property type="project" value="UniProtKB-SubCell"/>
</dbReference>
<keyword evidence="3" id="KW-0813">Transport</keyword>
<dbReference type="InterPro" id="IPR050388">
    <property type="entry name" value="ABC_Ni/Peptide_Import"/>
</dbReference>
<keyword evidence="10" id="KW-1185">Reference proteome</keyword>
<dbReference type="CDD" id="cd03257">
    <property type="entry name" value="ABC_NikE_OppD_transporters"/>
    <property type="match status" value="1"/>
</dbReference>
<dbReference type="Pfam" id="PF08352">
    <property type="entry name" value="oligo_HPY"/>
    <property type="match status" value="1"/>
</dbReference>
<dbReference type="InterPro" id="IPR003439">
    <property type="entry name" value="ABC_transporter-like_ATP-bd"/>
</dbReference>
<dbReference type="GO" id="GO:0016887">
    <property type="term" value="F:ATP hydrolysis activity"/>
    <property type="evidence" value="ECO:0007669"/>
    <property type="project" value="InterPro"/>
</dbReference>
<keyword evidence="6 9" id="KW-0067">ATP-binding</keyword>
<dbReference type="NCBIfam" id="TIGR01727">
    <property type="entry name" value="oligo_HPY"/>
    <property type="match status" value="1"/>
</dbReference>
<sequence>MTSSQAIYDVHNLVIDLHTTTASIRAVDGVSFGIRPGETVAVVGESGSGKTVMTLGPLGLLPEGVRVDIRGEARAEGGDLLTMNSRAVSALRGRYFGVVFQDPMSALNPMLKVGPQLAAQIRRFRGADKTTAKREAINLLRRTGIPDPEDRFDRYPHEMSGGMLQRVMIALALAARPPVLIADEPTTALDATVQAQILELLRQIQREDGIAVILITHDIGAVAAAADRVVVLYAGQVAEQGAVMDVLTQPAHPYTRGLLASVPDFRSGNRIVGREISGSPPNQIKLSPGCRFADRCPLVQPECRVHRPLLETVKQSGGDHLAACPVIAATEVEHVVA</sequence>
<evidence type="ECO:0000313" key="10">
    <source>
        <dbReference type="Proteomes" id="UP000477849"/>
    </source>
</evidence>
<keyword evidence="7" id="KW-0472">Membrane</keyword>
<keyword evidence="4" id="KW-1003">Cell membrane</keyword>
<comment type="caution">
    <text evidence="9">The sequence shown here is derived from an EMBL/GenBank/DDBJ whole genome shotgun (WGS) entry which is preliminary data.</text>
</comment>
<evidence type="ECO:0000256" key="6">
    <source>
        <dbReference type="ARBA" id="ARBA00022840"/>
    </source>
</evidence>
<dbReference type="GO" id="GO:0055085">
    <property type="term" value="P:transmembrane transport"/>
    <property type="evidence" value="ECO:0007669"/>
    <property type="project" value="UniProtKB-ARBA"/>
</dbReference>
<evidence type="ECO:0000256" key="3">
    <source>
        <dbReference type="ARBA" id="ARBA00022448"/>
    </source>
</evidence>
<evidence type="ECO:0000256" key="4">
    <source>
        <dbReference type="ARBA" id="ARBA00022475"/>
    </source>
</evidence>
<evidence type="ECO:0000256" key="5">
    <source>
        <dbReference type="ARBA" id="ARBA00022741"/>
    </source>
</evidence>
<dbReference type="Proteomes" id="UP000477849">
    <property type="component" value="Unassembled WGS sequence"/>
</dbReference>
<gene>
    <name evidence="9" type="ORF">G6N76_23035</name>
</gene>
<dbReference type="InterPro" id="IPR003593">
    <property type="entry name" value="AAA+_ATPase"/>
</dbReference>
<evidence type="ECO:0000259" key="8">
    <source>
        <dbReference type="PROSITE" id="PS50893"/>
    </source>
</evidence>
<dbReference type="EMBL" id="JAAKZH010000012">
    <property type="protein sequence ID" value="NGO66547.1"/>
    <property type="molecule type" value="Genomic_DNA"/>
</dbReference>
<dbReference type="PROSITE" id="PS50893">
    <property type="entry name" value="ABC_TRANSPORTER_2"/>
    <property type="match status" value="1"/>
</dbReference>
<dbReference type="FunFam" id="3.40.50.300:FF:000016">
    <property type="entry name" value="Oligopeptide ABC transporter ATP-binding component"/>
    <property type="match status" value="1"/>
</dbReference>
<dbReference type="SMART" id="SM00382">
    <property type="entry name" value="AAA"/>
    <property type="match status" value="1"/>
</dbReference>
<organism evidence="9 10">
    <name type="scientific">Rhizobium daejeonense</name>
    <dbReference type="NCBI Taxonomy" id="240521"/>
    <lineage>
        <taxon>Bacteria</taxon>
        <taxon>Pseudomonadati</taxon>
        <taxon>Pseudomonadota</taxon>
        <taxon>Alphaproteobacteria</taxon>
        <taxon>Hyphomicrobiales</taxon>
        <taxon>Rhizobiaceae</taxon>
        <taxon>Rhizobium/Agrobacterium group</taxon>
        <taxon>Rhizobium</taxon>
    </lineage>
</organism>
<accession>A0A6M1SAN7</accession>
<evidence type="ECO:0000256" key="2">
    <source>
        <dbReference type="ARBA" id="ARBA00005417"/>
    </source>
</evidence>
<reference evidence="9 10" key="1">
    <citation type="submission" date="2020-02" db="EMBL/GenBank/DDBJ databases">
        <title>Genome sequence of the type strain CCBAU10050 of Rhizobium daejeonense.</title>
        <authorList>
            <person name="Gao J."/>
            <person name="Sun J."/>
        </authorList>
    </citation>
    <scope>NUCLEOTIDE SEQUENCE [LARGE SCALE GENOMIC DNA]</scope>
    <source>
        <strain evidence="9 10">CCBAU10050</strain>
    </source>
</reference>
<dbReference type="SUPFAM" id="SSF52540">
    <property type="entry name" value="P-loop containing nucleoside triphosphate hydrolases"/>
    <property type="match status" value="1"/>
</dbReference>
<dbReference type="RefSeq" id="WP_163906521.1">
    <property type="nucleotide sequence ID" value="NZ_CP048428.1"/>
</dbReference>
<dbReference type="PANTHER" id="PTHR43297">
    <property type="entry name" value="OLIGOPEPTIDE TRANSPORT ATP-BINDING PROTEIN APPD"/>
    <property type="match status" value="1"/>
</dbReference>
<comment type="similarity">
    <text evidence="2">Belongs to the ABC transporter superfamily.</text>
</comment>
<dbReference type="GO" id="GO:0015833">
    <property type="term" value="P:peptide transport"/>
    <property type="evidence" value="ECO:0007669"/>
    <property type="project" value="InterPro"/>
</dbReference>
<evidence type="ECO:0000313" key="9">
    <source>
        <dbReference type="EMBL" id="NGO66547.1"/>
    </source>
</evidence>
<feature type="domain" description="ABC transporter" evidence="8">
    <location>
        <begin position="12"/>
        <end position="259"/>
    </location>
</feature>
<dbReference type="PROSITE" id="PS00211">
    <property type="entry name" value="ABC_TRANSPORTER_1"/>
    <property type="match status" value="1"/>
</dbReference>
<dbReference type="PANTHER" id="PTHR43297:SF2">
    <property type="entry name" value="DIPEPTIDE TRANSPORT ATP-BINDING PROTEIN DPPD"/>
    <property type="match status" value="1"/>
</dbReference>
<protein>
    <submittedName>
        <fullName evidence="9">ABC transporter ATP-binding protein</fullName>
    </submittedName>
</protein>
<proteinExistence type="inferred from homology"/>
<comment type="subcellular location">
    <subcellularLocation>
        <location evidence="1">Cell inner membrane</location>
        <topology evidence="1">Peripheral membrane protein</topology>
    </subcellularLocation>
</comment>
<dbReference type="InterPro" id="IPR013563">
    <property type="entry name" value="Oligopep_ABC_C"/>
</dbReference>
<dbReference type="InterPro" id="IPR027417">
    <property type="entry name" value="P-loop_NTPase"/>
</dbReference>
<dbReference type="Gene3D" id="3.40.50.300">
    <property type="entry name" value="P-loop containing nucleotide triphosphate hydrolases"/>
    <property type="match status" value="1"/>
</dbReference>
<dbReference type="InterPro" id="IPR017871">
    <property type="entry name" value="ABC_transporter-like_CS"/>
</dbReference>
<name>A0A6M1SAN7_9HYPH</name>
<evidence type="ECO:0000256" key="1">
    <source>
        <dbReference type="ARBA" id="ARBA00004417"/>
    </source>
</evidence>
<evidence type="ECO:0000256" key="7">
    <source>
        <dbReference type="ARBA" id="ARBA00023136"/>
    </source>
</evidence>